<protein>
    <submittedName>
        <fullName evidence="1">Uncharacterized protein</fullName>
    </submittedName>
</protein>
<gene>
    <name evidence="1" type="ORF">N1851_005743</name>
</gene>
<accession>A0AA47P6F0</accession>
<evidence type="ECO:0000313" key="2">
    <source>
        <dbReference type="Proteomes" id="UP001174136"/>
    </source>
</evidence>
<dbReference type="Proteomes" id="UP001174136">
    <property type="component" value="Unassembled WGS sequence"/>
</dbReference>
<evidence type="ECO:0000313" key="1">
    <source>
        <dbReference type="EMBL" id="KAK0152721.1"/>
    </source>
</evidence>
<name>A0AA47P6F0_MERPO</name>
<reference evidence="1" key="1">
    <citation type="journal article" date="2023" name="Front. Mar. Sci.">
        <title>A new Merluccius polli reference genome to investigate the effects of global change in West African waters.</title>
        <authorList>
            <person name="Mateo J.L."/>
            <person name="Blanco-Fernandez C."/>
            <person name="Garcia-Vazquez E."/>
            <person name="Machado-Schiaffino G."/>
        </authorList>
    </citation>
    <scope>NUCLEOTIDE SEQUENCE</scope>
    <source>
        <strain evidence="1">C29</strain>
        <tissue evidence="1">Fin</tissue>
    </source>
</reference>
<dbReference type="AlphaFoldDB" id="A0AA47P6F0"/>
<keyword evidence="2" id="KW-1185">Reference proteome</keyword>
<sequence>MKLDKEAGEVPLCAPLYCLGKEAENILKTFVYDAKGDENRYKEVLDKLERYFVPKVNVIHERVSAHQSQVRVWKRS</sequence>
<comment type="caution">
    <text evidence="1">The sequence shown here is derived from an EMBL/GenBank/DDBJ whole genome shotgun (WGS) entry which is preliminary data.</text>
</comment>
<organism evidence="1 2">
    <name type="scientific">Merluccius polli</name>
    <name type="common">Benguela hake</name>
    <name type="synonym">Merluccius cadenati</name>
    <dbReference type="NCBI Taxonomy" id="89951"/>
    <lineage>
        <taxon>Eukaryota</taxon>
        <taxon>Metazoa</taxon>
        <taxon>Chordata</taxon>
        <taxon>Craniata</taxon>
        <taxon>Vertebrata</taxon>
        <taxon>Euteleostomi</taxon>
        <taxon>Actinopterygii</taxon>
        <taxon>Neopterygii</taxon>
        <taxon>Teleostei</taxon>
        <taxon>Neoteleostei</taxon>
        <taxon>Acanthomorphata</taxon>
        <taxon>Zeiogadaria</taxon>
        <taxon>Gadariae</taxon>
        <taxon>Gadiformes</taxon>
        <taxon>Gadoidei</taxon>
        <taxon>Merlucciidae</taxon>
        <taxon>Merluccius</taxon>
    </lineage>
</organism>
<dbReference type="EMBL" id="JAOPHQ010000911">
    <property type="protein sequence ID" value="KAK0152721.1"/>
    <property type="molecule type" value="Genomic_DNA"/>
</dbReference>
<proteinExistence type="predicted"/>